<evidence type="ECO:0008006" key="3">
    <source>
        <dbReference type="Google" id="ProtNLM"/>
    </source>
</evidence>
<protein>
    <recommendedName>
        <fullName evidence="3">DUF2799 domain-containing protein</fullName>
    </recommendedName>
</protein>
<reference evidence="1" key="1">
    <citation type="submission" date="2021-11" db="EMBL/GenBank/DDBJ databases">
        <authorList>
            <person name="Rodrigo-Torres L."/>
            <person name="Arahal R. D."/>
            <person name="Lucena T."/>
        </authorList>
    </citation>
    <scope>NUCLEOTIDE SEQUENCE</scope>
    <source>
        <strain evidence="1">CECT 7929</strain>
    </source>
</reference>
<evidence type="ECO:0000313" key="2">
    <source>
        <dbReference type="Proteomes" id="UP000838672"/>
    </source>
</evidence>
<sequence>MWLRSIFLGLVVLLTGCVSSEVRHLAQDGDWQAAGFYDGQKGHKQKSADTLAHLSQGMAVDQAAYDAGYAAGLLEFCQLENAYRLGVLKVNYLGQCDDMPDGAHFRSNWEQAFYSDLHDW</sequence>
<accession>A0ABM8ZVG2</accession>
<dbReference type="PROSITE" id="PS51257">
    <property type="entry name" value="PROKAR_LIPOPROTEIN"/>
    <property type="match status" value="1"/>
</dbReference>
<gene>
    <name evidence="1" type="ORF">VST7929_02239</name>
</gene>
<name>A0ABM8ZVG2_9VIBR</name>
<dbReference type="Proteomes" id="UP000838672">
    <property type="component" value="Unassembled WGS sequence"/>
</dbReference>
<dbReference type="RefSeq" id="WP_237466799.1">
    <property type="nucleotide sequence ID" value="NZ_CAKLDI010000001.1"/>
</dbReference>
<comment type="caution">
    <text evidence="1">The sequence shown here is derived from an EMBL/GenBank/DDBJ whole genome shotgun (WGS) entry which is preliminary data.</text>
</comment>
<proteinExistence type="predicted"/>
<keyword evidence="2" id="KW-1185">Reference proteome</keyword>
<dbReference type="Pfam" id="PF10973">
    <property type="entry name" value="DUF2799"/>
    <property type="match status" value="1"/>
</dbReference>
<dbReference type="InterPro" id="IPR021242">
    <property type="entry name" value="DUF2799"/>
</dbReference>
<evidence type="ECO:0000313" key="1">
    <source>
        <dbReference type="EMBL" id="CAH0534316.1"/>
    </source>
</evidence>
<dbReference type="EMBL" id="CAKLDI010000001">
    <property type="protein sequence ID" value="CAH0534316.1"/>
    <property type="molecule type" value="Genomic_DNA"/>
</dbReference>
<organism evidence="1 2">
    <name type="scientific">Vibrio stylophorae</name>
    <dbReference type="NCBI Taxonomy" id="659351"/>
    <lineage>
        <taxon>Bacteria</taxon>
        <taxon>Pseudomonadati</taxon>
        <taxon>Pseudomonadota</taxon>
        <taxon>Gammaproteobacteria</taxon>
        <taxon>Vibrionales</taxon>
        <taxon>Vibrionaceae</taxon>
        <taxon>Vibrio</taxon>
    </lineage>
</organism>